<evidence type="ECO:0000259" key="1">
    <source>
        <dbReference type="Pfam" id="PF08241"/>
    </source>
</evidence>
<dbReference type="eggNOG" id="COG2226">
    <property type="taxonomic scope" value="Bacteria"/>
</dbReference>
<dbReference type="PANTHER" id="PTHR42912">
    <property type="entry name" value="METHYLTRANSFERASE"/>
    <property type="match status" value="1"/>
</dbReference>
<evidence type="ECO:0000313" key="2">
    <source>
        <dbReference type="EMBL" id="OAG77747.1"/>
    </source>
</evidence>
<reference evidence="2 3" key="1">
    <citation type="submission" date="2016-03" db="EMBL/GenBank/DDBJ databases">
        <title>Draft genome sequence of Acetobacter malorum CECT 7742, a strain isolated from strawberry vinegar.</title>
        <authorList>
            <person name="Sainz F."/>
            <person name="Mas A."/>
            <person name="Torija M.J."/>
        </authorList>
    </citation>
    <scope>NUCLEOTIDE SEQUENCE [LARGE SCALE GENOMIC DNA]</scope>
    <source>
        <strain evidence="2 3">CECT 7742</strain>
    </source>
</reference>
<dbReference type="Pfam" id="PF08241">
    <property type="entry name" value="Methyltransf_11"/>
    <property type="match status" value="1"/>
</dbReference>
<dbReference type="STRING" id="178901.AmDm5_1171"/>
<dbReference type="InterPro" id="IPR050508">
    <property type="entry name" value="Methyltransf_Superfamily"/>
</dbReference>
<dbReference type="AlphaFoldDB" id="A0A177GDJ9"/>
<dbReference type="EMBL" id="LVHD01000011">
    <property type="protein sequence ID" value="OAG77747.1"/>
    <property type="molecule type" value="Genomic_DNA"/>
</dbReference>
<protein>
    <submittedName>
        <fullName evidence="2">Phosphatidylethanolamine N-methyltransferase</fullName>
        <ecNumber evidence="2">2.1.1.17</ecNumber>
    </submittedName>
</protein>
<proteinExistence type="predicted"/>
<dbReference type="InterPro" id="IPR013216">
    <property type="entry name" value="Methyltransf_11"/>
</dbReference>
<dbReference type="EC" id="2.1.1.17" evidence="2"/>
<keyword evidence="2" id="KW-0489">Methyltransferase</keyword>
<feature type="domain" description="Methyltransferase type 11" evidence="1">
    <location>
        <begin position="175"/>
        <end position="271"/>
    </location>
</feature>
<dbReference type="PATRIC" id="fig|178901.16.peg.1183"/>
<evidence type="ECO:0000313" key="3">
    <source>
        <dbReference type="Proteomes" id="UP000077349"/>
    </source>
</evidence>
<keyword evidence="2" id="KW-0808">Transferase</keyword>
<dbReference type="InterPro" id="IPR029063">
    <property type="entry name" value="SAM-dependent_MTases_sf"/>
</dbReference>
<accession>A0A177GDJ9</accession>
<dbReference type="CDD" id="cd02440">
    <property type="entry name" value="AdoMet_MTases"/>
    <property type="match status" value="1"/>
</dbReference>
<dbReference type="GO" id="GO:0032259">
    <property type="term" value="P:methylation"/>
    <property type="evidence" value="ECO:0007669"/>
    <property type="project" value="UniProtKB-KW"/>
</dbReference>
<organism evidence="2 3">
    <name type="scientific">Acetobacter malorum</name>
    <dbReference type="NCBI Taxonomy" id="178901"/>
    <lineage>
        <taxon>Bacteria</taxon>
        <taxon>Pseudomonadati</taxon>
        <taxon>Pseudomonadota</taxon>
        <taxon>Alphaproteobacteria</taxon>
        <taxon>Acetobacterales</taxon>
        <taxon>Acetobacteraceae</taxon>
        <taxon>Acetobacter</taxon>
    </lineage>
</organism>
<dbReference type="Gene3D" id="3.40.50.150">
    <property type="entry name" value="Vaccinia Virus protein VP39"/>
    <property type="match status" value="1"/>
</dbReference>
<comment type="caution">
    <text evidence="2">The sequence shown here is derived from an EMBL/GenBank/DDBJ whole genome shotgun (WGS) entry which is preliminary data.</text>
</comment>
<dbReference type="Proteomes" id="UP000077349">
    <property type="component" value="Unassembled WGS sequence"/>
</dbReference>
<gene>
    <name evidence="2" type="ORF">Amal_01120</name>
</gene>
<name>A0A177GDJ9_9PROT</name>
<dbReference type="PANTHER" id="PTHR42912:SF93">
    <property type="entry name" value="N6-ADENOSINE-METHYLTRANSFERASE TMT1A"/>
    <property type="match status" value="1"/>
</dbReference>
<dbReference type="GO" id="GO:0004608">
    <property type="term" value="F:phosphatidylethanolamine N-methyltransferase activity"/>
    <property type="evidence" value="ECO:0007669"/>
    <property type="project" value="UniProtKB-EC"/>
</dbReference>
<sequence>MALCRGLSRVTVQIRQDGIFSKTVVKPVYQRCLEVVNDNGRPDDERKDGNNQIQHGSFSFQPVLSERKVRAQCGRRQGRFYGRRYLIQGRCVVALEEITASRQRENMSDVLHECPPGQGEDPVPPPSRSALDAEAVKVAYRRWAACYDTVFGGISGVGRRRAVEAVNALSGTKVLEVGVGTGLALPCYTQDKQITGIDLSGDMLARARERVQREHLTNVEGLLEMDAEETSFADASFDIAVAMFVASVVPHPRKLLCELKRVVRPGGHILFVNHFLAPNGVRGAVERGMARASRSLGWHPDFAMESLLPPDDLARARIQPVPPLGLFTLVTLDRT</sequence>
<dbReference type="SUPFAM" id="SSF53335">
    <property type="entry name" value="S-adenosyl-L-methionine-dependent methyltransferases"/>
    <property type="match status" value="1"/>
</dbReference>